<evidence type="ECO:0000313" key="2">
    <source>
        <dbReference type="Proteomes" id="UP000319557"/>
    </source>
</evidence>
<dbReference type="PANTHER" id="PTHR43861">
    <property type="entry name" value="TRANS-ACONITATE 2-METHYLTRANSFERASE-RELATED"/>
    <property type="match status" value="1"/>
</dbReference>
<dbReference type="Gene3D" id="3.40.50.150">
    <property type="entry name" value="Vaccinia Virus protein VP39"/>
    <property type="match status" value="1"/>
</dbReference>
<dbReference type="AlphaFoldDB" id="A0A517M1Z7"/>
<keyword evidence="1" id="KW-0489">Methyltransferase</keyword>
<sequence length="286" mass="32596">MRRNLVQIERVGCYNCGSVRNTPYDTENGFQLVKCSSCGLVYLSPRPSQSEITAATKTGQHRGDDLIDTTGMFSDAAIPRYLDILKDFFPKRMEQTASWLDIGCGHGEFITSIERYFGGKVSAKGCEPNKSKIASANRHGLDVTYFDLSSHDREYDIVSALNVFSHLPDPIETLRDWGQLIRPGGLLFLETGHSSHLKPVDHHKPYYVPDHLSFANRGIVESILAKIGFRVCKTKIYRHSVFLPLSWKATLREGGKLVLRRPNRFREMFPKQPKRDMFILARRENF</sequence>
<dbReference type="GO" id="GO:0102208">
    <property type="term" value="F:2-polyprenyl-6-hydroxyphenol methylase activity"/>
    <property type="evidence" value="ECO:0007669"/>
    <property type="project" value="UniProtKB-EC"/>
</dbReference>
<protein>
    <submittedName>
        <fullName evidence="1">Ubiquinone biosynthesis O-methyltransferase</fullName>
        <ecNumber evidence="1">2.1.1.222</ecNumber>
    </submittedName>
</protein>
<evidence type="ECO:0000313" key="1">
    <source>
        <dbReference type="EMBL" id="QDS88905.1"/>
    </source>
</evidence>
<dbReference type="SUPFAM" id="SSF53335">
    <property type="entry name" value="S-adenosyl-L-methionine-dependent methyltransferases"/>
    <property type="match status" value="1"/>
</dbReference>
<accession>A0A517M1Z7</accession>
<dbReference type="EC" id="2.1.1.222" evidence="1"/>
<dbReference type="EMBL" id="CP036261">
    <property type="protein sequence ID" value="QDS88905.1"/>
    <property type="molecule type" value="Genomic_DNA"/>
</dbReference>
<keyword evidence="2" id="KW-1185">Reference proteome</keyword>
<dbReference type="Proteomes" id="UP000319557">
    <property type="component" value="Chromosome"/>
</dbReference>
<dbReference type="OrthoDB" id="2577067at2"/>
<dbReference type="CDD" id="cd02440">
    <property type="entry name" value="AdoMet_MTases"/>
    <property type="match status" value="1"/>
</dbReference>
<proteinExistence type="predicted"/>
<keyword evidence="1" id="KW-0808">Transferase</keyword>
<keyword evidence="1" id="KW-0830">Ubiquinone</keyword>
<dbReference type="InterPro" id="IPR029063">
    <property type="entry name" value="SAM-dependent_MTases_sf"/>
</dbReference>
<gene>
    <name evidence="1" type="primary">ubiG_2</name>
    <name evidence="1" type="ORF">EC9_31000</name>
</gene>
<organism evidence="1 2">
    <name type="scientific">Rosistilla ulvae</name>
    <dbReference type="NCBI Taxonomy" id="1930277"/>
    <lineage>
        <taxon>Bacteria</taxon>
        <taxon>Pseudomonadati</taxon>
        <taxon>Planctomycetota</taxon>
        <taxon>Planctomycetia</taxon>
        <taxon>Pirellulales</taxon>
        <taxon>Pirellulaceae</taxon>
        <taxon>Rosistilla</taxon>
    </lineage>
</organism>
<dbReference type="GO" id="GO:0032259">
    <property type="term" value="P:methylation"/>
    <property type="evidence" value="ECO:0007669"/>
    <property type="project" value="UniProtKB-KW"/>
</dbReference>
<dbReference type="Pfam" id="PF13489">
    <property type="entry name" value="Methyltransf_23"/>
    <property type="match status" value="1"/>
</dbReference>
<reference evidence="1 2" key="1">
    <citation type="submission" date="2019-02" db="EMBL/GenBank/DDBJ databases">
        <title>Deep-cultivation of Planctomycetes and their phenomic and genomic characterization uncovers novel biology.</title>
        <authorList>
            <person name="Wiegand S."/>
            <person name="Jogler M."/>
            <person name="Boedeker C."/>
            <person name="Pinto D."/>
            <person name="Vollmers J."/>
            <person name="Rivas-Marin E."/>
            <person name="Kohn T."/>
            <person name="Peeters S.H."/>
            <person name="Heuer A."/>
            <person name="Rast P."/>
            <person name="Oberbeckmann S."/>
            <person name="Bunk B."/>
            <person name="Jeske O."/>
            <person name="Meyerdierks A."/>
            <person name="Storesund J.E."/>
            <person name="Kallscheuer N."/>
            <person name="Luecker S."/>
            <person name="Lage O.M."/>
            <person name="Pohl T."/>
            <person name="Merkel B.J."/>
            <person name="Hornburger P."/>
            <person name="Mueller R.-W."/>
            <person name="Bruemmer F."/>
            <person name="Labrenz M."/>
            <person name="Spormann A.M."/>
            <person name="Op den Camp H."/>
            <person name="Overmann J."/>
            <person name="Amann R."/>
            <person name="Jetten M.S.M."/>
            <person name="Mascher T."/>
            <person name="Medema M.H."/>
            <person name="Devos D.P."/>
            <person name="Kaster A.-K."/>
            <person name="Ovreas L."/>
            <person name="Rohde M."/>
            <person name="Galperin M.Y."/>
            <person name="Jogler C."/>
        </authorList>
    </citation>
    <scope>NUCLEOTIDE SEQUENCE [LARGE SCALE GENOMIC DNA]</scope>
    <source>
        <strain evidence="1 2">EC9</strain>
    </source>
</reference>
<name>A0A517M1Z7_9BACT</name>
<dbReference type="KEGG" id="ruv:EC9_31000"/>